<reference evidence="1" key="2">
    <citation type="journal article" date="2020" name="Nat. Commun.">
        <title>Large-scale genome sequencing of mycorrhizal fungi provides insights into the early evolution of symbiotic traits.</title>
        <authorList>
            <person name="Miyauchi S."/>
            <person name="Kiss E."/>
            <person name="Kuo A."/>
            <person name="Drula E."/>
            <person name="Kohler A."/>
            <person name="Sanchez-Garcia M."/>
            <person name="Morin E."/>
            <person name="Andreopoulos B."/>
            <person name="Barry K.W."/>
            <person name="Bonito G."/>
            <person name="Buee M."/>
            <person name="Carver A."/>
            <person name="Chen C."/>
            <person name="Cichocki N."/>
            <person name="Clum A."/>
            <person name="Culley D."/>
            <person name="Crous P.W."/>
            <person name="Fauchery L."/>
            <person name="Girlanda M."/>
            <person name="Hayes R.D."/>
            <person name="Keri Z."/>
            <person name="LaButti K."/>
            <person name="Lipzen A."/>
            <person name="Lombard V."/>
            <person name="Magnuson J."/>
            <person name="Maillard F."/>
            <person name="Murat C."/>
            <person name="Nolan M."/>
            <person name="Ohm R.A."/>
            <person name="Pangilinan J."/>
            <person name="Pereira M.F."/>
            <person name="Perotto S."/>
            <person name="Peter M."/>
            <person name="Pfister S."/>
            <person name="Riley R."/>
            <person name="Sitrit Y."/>
            <person name="Stielow J.B."/>
            <person name="Szollosi G."/>
            <person name="Zifcakova L."/>
            <person name="Stursova M."/>
            <person name="Spatafora J.W."/>
            <person name="Tedersoo L."/>
            <person name="Vaario L.M."/>
            <person name="Yamada A."/>
            <person name="Yan M."/>
            <person name="Wang P."/>
            <person name="Xu J."/>
            <person name="Bruns T."/>
            <person name="Baldrian P."/>
            <person name="Vilgalys R."/>
            <person name="Dunand C."/>
            <person name="Henrissat B."/>
            <person name="Grigoriev I.V."/>
            <person name="Hibbett D."/>
            <person name="Nagy L.G."/>
            <person name="Martin F.M."/>
        </authorList>
    </citation>
    <scope>NUCLEOTIDE SEQUENCE</scope>
    <source>
        <strain evidence="1">Prilba</strain>
    </source>
</reference>
<dbReference type="Proteomes" id="UP000759537">
    <property type="component" value="Unassembled WGS sequence"/>
</dbReference>
<keyword evidence="2" id="KW-1185">Reference proteome</keyword>
<dbReference type="OrthoDB" id="10248520at2759"/>
<gene>
    <name evidence="1" type="ORF">DFH94DRAFT_699805</name>
</gene>
<name>A0A9P5JU55_9AGAM</name>
<organism evidence="1 2">
    <name type="scientific">Russula ochroleuca</name>
    <dbReference type="NCBI Taxonomy" id="152965"/>
    <lineage>
        <taxon>Eukaryota</taxon>
        <taxon>Fungi</taxon>
        <taxon>Dikarya</taxon>
        <taxon>Basidiomycota</taxon>
        <taxon>Agaricomycotina</taxon>
        <taxon>Agaricomycetes</taxon>
        <taxon>Russulales</taxon>
        <taxon>Russulaceae</taxon>
        <taxon>Russula</taxon>
    </lineage>
</organism>
<comment type="caution">
    <text evidence="1">The sequence shown here is derived from an EMBL/GenBank/DDBJ whole genome shotgun (WGS) entry which is preliminary data.</text>
</comment>
<dbReference type="EMBL" id="WHVB01000095">
    <property type="protein sequence ID" value="KAF8462329.1"/>
    <property type="molecule type" value="Genomic_DNA"/>
</dbReference>
<evidence type="ECO:0000313" key="1">
    <source>
        <dbReference type="EMBL" id="KAF8462329.1"/>
    </source>
</evidence>
<reference evidence="1" key="1">
    <citation type="submission" date="2019-10" db="EMBL/GenBank/DDBJ databases">
        <authorList>
            <consortium name="DOE Joint Genome Institute"/>
            <person name="Kuo A."/>
            <person name="Miyauchi S."/>
            <person name="Kiss E."/>
            <person name="Drula E."/>
            <person name="Kohler A."/>
            <person name="Sanchez-Garcia M."/>
            <person name="Andreopoulos B."/>
            <person name="Barry K.W."/>
            <person name="Bonito G."/>
            <person name="Buee M."/>
            <person name="Carver A."/>
            <person name="Chen C."/>
            <person name="Cichocki N."/>
            <person name="Clum A."/>
            <person name="Culley D."/>
            <person name="Crous P.W."/>
            <person name="Fauchery L."/>
            <person name="Girlanda M."/>
            <person name="Hayes R."/>
            <person name="Keri Z."/>
            <person name="LaButti K."/>
            <person name="Lipzen A."/>
            <person name="Lombard V."/>
            <person name="Magnuson J."/>
            <person name="Maillard F."/>
            <person name="Morin E."/>
            <person name="Murat C."/>
            <person name="Nolan M."/>
            <person name="Ohm R."/>
            <person name="Pangilinan J."/>
            <person name="Pereira M."/>
            <person name="Perotto S."/>
            <person name="Peter M."/>
            <person name="Riley R."/>
            <person name="Sitrit Y."/>
            <person name="Stielow B."/>
            <person name="Szollosi G."/>
            <person name="Zifcakova L."/>
            <person name="Stursova M."/>
            <person name="Spatafora J.W."/>
            <person name="Tedersoo L."/>
            <person name="Vaario L.-M."/>
            <person name="Yamada A."/>
            <person name="Yan M."/>
            <person name="Wang P."/>
            <person name="Xu J."/>
            <person name="Bruns T."/>
            <person name="Baldrian P."/>
            <person name="Vilgalys R."/>
            <person name="Henrissat B."/>
            <person name="Grigoriev I.V."/>
            <person name="Hibbett D."/>
            <person name="Nagy L.G."/>
            <person name="Martin F.M."/>
        </authorList>
    </citation>
    <scope>NUCLEOTIDE SEQUENCE</scope>
    <source>
        <strain evidence="1">Prilba</strain>
    </source>
</reference>
<proteinExistence type="predicted"/>
<protein>
    <submittedName>
        <fullName evidence="1">Uncharacterized protein</fullName>
    </submittedName>
</protein>
<sequence length="62" mass="7008">MDMKKQFVYDPLISKRQQYLLATQLPVVRAVLKIGQSLVPTDGRLPCSRDFVDDVIISGQSE</sequence>
<accession>A0A9P5JU55</accession>
<evidence type="ECO:0000313" key="2">
    <source>
        <dbReference type="Proteomes" id="UP000759537"/>
    </source>
</evidence>
<dbReference type="AlphaFoldDB" id="A0A9P5JU55"/>